<gene>
    <name evidence="2" type="ORF">PEBR_00157</name>
</gene>
<proteinExistence type="predicted"/>
<feature type="region of interest" description="Disordered" evidence="1">
    <location>
        <begin position="1"/>
        <end position="65"/>
    </location>
</feature>
<protein>
    <submittedName>
        <fullName evidence="2">Uncharacterized protein</fullName>
    </submittedName>
</protein>
<name>A0A1S9S0X3_PENBI</name>
<reference evidence="3" key="1">
    <citation type="submission" date="2015-09" db="EMBL/GenBank/DDBJ databases">
        <authorList>
            <person name="Fill T.P."/>
            <person name="Baretta J.F."/>
            <person name="de Almeida L.G."/>
            <person name="Rocha M."/>
            <person name="de Souza D.H."/>
            <person name="Malavazi I."/>
            <person name="Cerdeira L.T."/>
            <person name="Hong H."/>
            <person name="Samborskyy M."/>
            <person name="de Vasconcelos A.T."/>
            <person name="Leadlay P."/>
            <person name="Rodrigues-Filho E."/>
        </authorList>
    </citation>
    <scope>NUCLEOTIDE SEQUENCE [LARGE SCALE GENOMIC DNA]</scope>
    <source>
        <strain evidence="3">LaBioMMi 136</strain>
    </source>
</reference>
<dbReference type="AlphaFoldDB" id="A0A1S9S0X3"/>
<sequence length="218" mass="23954">MAGVQHQMVETETTTAVPHQHTQSPPPQNPKLPRKQPQASTLTTTEPSPNSMTENTLASSRPPPHFQSMYDSSIFSASLATTTTAKSTTTSGTPIPTDGAECATFFLMELYTGISWIFEWQIIDNIRGETYYSCDTSPDIEVTADTIAPNLDYPDSDIRPFEFHGISGCQYTAGEYNTIETMAYPGVDTISCETDSDANDELECEGVALMILVLTCWW</sequence>
<evidence type="ECO:0000313" key="3">
    <source>
        <dbReference type="Proteomes" id="UP000190744"/>
    </source>
</evidence>
<feature type="compositionally biased region" description="Polar residues" evidence="1">
    <location>
        <begin position="37"/>
        <end position="59"/>
    </location>
</feature>
<evidence type="ECO:0000313" key="2">
    <source>
        <dbReference type="EMBL" id="OOQ91372.1"/>
    </source>
</evidence>
<accession>A0A1S9S0X3</accession>
<organism evidence="2 3">
    <name type="scientific">Penicillium brasilianum</name>
    <dbReference type="NCBI Taxonomy" id="104259"/>
    <lineage>
        <taxon>Eukaryota</taxon>
        <taxon>Fungi</taxon>
        <taxon>Dikarya</taxon>
        <taxon>Ascomycota</taxon>
        <taxon>Pezizomycotina</taxon>
        <taxon>Eurotiomycetes</taxon>
        <taxon>Eurotiomycetidae</taxon>
        <taxon>Eurotiales</taxon>
        <taxon>Aspergillaceae</taxon>
        <taxon>Penicillium</taxon>
    </lineage>
</organism>
<dbReference type="Proteomes" id="UP000190744">
    <property type="component" value="Unassembled WGS sequence"/>
</dbReference>
<evidence type="ECO:0000256" key="1">
    <source>
        <dbReference type="SAM" id="MobiDB-lite"/>
    </source>
</evidence>
<feature type="compositionally biased region" description="Polar residues" evidence="1">
    <location>
        <begin position="8"/>
        <end position="23"/>
    </location>
</feature>
<comment type="caution">
    <text evidence="2">The sequence shown here is derived from an EMBL/GenBank/DDBJ whole genome shotgun (WGS) entry which is preliminary data.</text>
</comment>
<dbReference type="EMBL" id="LJBN01000004">
    <property type="protein sequence ID" value="OOQ91372.1"/>
    <property type="molecule type" value="Genomic_DNA"/>
</dbReference>